<name>A0A8E2E5C7_9PEZI</name>
<keyword evidence="1" id="KW-0732">Signal</keyword>
<protein>
    <submittedName>
        <fullName evidence="2">Uncharacterized protein</fullName>
    </submittedName>
</protein>
<sequence length="167" mass="18433">MPYPQASLLLFLTCLFAFTSAGQIDIGGMFLPRDLFANIKAKPIPSLLPRADTQITVSCAVDYGYDLTVAEPPDMVRLVRVFIGGLPDADNHVDVFKKEIEDACLTVNLKDYTPDQNLAKSVVAVSIKIRSILQSRSEEFAPPFCQEEAIKKFTGLTDFVGCDYMGF</sequence>
<accession>A0A8E2E5C7</accession>
<feature type="signal peptide" evidence="1">
    <location>
        <begin position="1"/>
        <end position="21"/>
    </location>
</feature>
<keyword evidence="3" id="KW-1185">Reference proteome</keyword>
<evidence type="ECO:0000313" key="2">
    <source>
        <dbReference type="EMBL" id="OCK77550.1"/>
    </source>
</evidence>
<feature type="chain" id="PRO_5034228509" evidence="1">
    <location>
        <begin position="22"/>
        <end position="167"/>
    </location>
</feature>
<gene>
    <name evidence="2" type="ORF">K432DRAFT_384612</name>
</gene>
<evidence type="ECO:0000256" key="1">
    <source>
        <dbReference type="SAM" id="SignalP"/>
    </source>
</evidence>
<evidence type="ECO:0000313" key="3">
    <source>
        <dbReference type="Proteomes" id="UP000250266"/>
    </source>
</evidence>
<dbReference type="Proteomes" id="UP000250266">
    <property type="component" value="Unassembled WGS sequence"/>
</dbReference>
<organism evidence="2 3">
    <name type="scientific">Lepidopterella palustris CBS 459.81</name>
    <dbReference type="NCBI Taxonomy" id="1314670"/>
    <lineage>
        <taxon>Eukaryota</taxon>
        <taxon>Fungi</taxon>
        <taxon>Dikarya</taxon>
        <taxon>Ascomycota</taxon>
        <taxon>Pezizomycotina</taxon>
        <taxon>Dothideomycetes</taxon>
        <taxon>Pleosporomycetidae</taxon>
        <taxon>Mytilinidiales</taxon>
        <taxon>Argynnaceae</taxon>
        <taxon>Lepidopterella</taxon>
    </lineage>
</organism>
<proteinExistence type="predicted"/>
<reference evidence="2 3" key="1">
    <citation type="journal article" date="2016" name="Nat. Commun.">
        <title>Ectomycorrhizal ecology is imprinted in the genome of the dominant symbiotic fungus Cenococcum geophilum.</title>
        <authorList>
            <consortium name="DOE Joint Genome Institute"/>
            <person name="Peter M."/>
            <person name="Kohler A."/>
            <person name="Ohm R.A."/>
            <person name="Kuo A."/>
            <person name="Krutzmann J."/>
            <person name="Morin E."/>
            <person name="Arend M."/>
            <person name="Barry K.W."/>
            <person name="Binder M."/>
            <person name="Choi C."/>
            <person name="Clum A."/>
            <person name="Copeland A."/>
            <person name="Grisel N."/>
            <person name="Haridas S."/>
            <person name="Kipfer T."/>
            <person name="LaButti K."/>
            <person name="Lindquist E."/>
            <person name="Lipzen A."/>
            <person name="Maire R."/>
            <person name="Meier B."/>
            <person name="Mihaltcheva S."/>
            <person name="Molinier V."/>
            <person name="Murat C."/>
            <person name="Poggeler S."/>
            <person name="Quandt C.A."/>
            <person name="Sperisen C."/>
            <person name="Tritt A."/>
            <person name="Tisserant E."/>
            <person name="Crous P.W."/>
            <person name="Henrissat B."/>
            <person name="Nehls U."/>
            <person name="Egli S."/>
            <person name="Spatafora J.W."/>
            <person name="Grigoriev I.V."/>
            <person name="Martin F.M."/>
        </authorList>
    </citation>
    <scope>NUCLEOTIDE SEQUENCE [LARGE SCALE GENOMIC DNA]</scope>
    <source>
        <strain evidence="2 3">CBS 459.81</strain>
    </source>
</reference>
<dbReference type="EMBL" id="KV745119">
    <property type="protein sequence ID" value="OCK77550.1"/>
    <property type="molecule type" value="Genomic_DNA"/>
</dbReference>
<dbReference type="AlphaFoldDB" id="A0A8E2E5C7"/>
<dbReference type="OrthoDB" id="10378401at2759"/>